<proteinExistence type="predicted"/>
<dbReference type="AlphaFoldDB" id="A0A4C1UW93"/>
<evidence type="ECO:0000313" key="3">
    <source>
        <dbReference type="EMBL" id="GBP30705.1"/>
    </source>
</evidence>
<feature type="region of interest" description="Disordered" evidence="1">
    <location>
        <begin position="496"/>
        <end position="516"/>
    </location>
</feature>
<dbReference type="Proteomes" id="UP000299102">
    <property type="component" value="Unassembled WGS sequence"/>
</dbReference>
<dbReference type="NCBIfam" id="TIGR02097">
    <property type="entry name" value="yccV"/>
    <property type="match status" value="1"/>
</dbReference>
<evidence type="ECO:0000256" key="1">
    <source>
        <dbReference type="SAM" id="MobiDB-lite"/>
    </source>
</evidence>
<feature type="compositionally biased region" description="Basic residues" evidence="1">
    <location>
        <begin position="506"/>
        <end position="516"/>
    </location>
</feature>
<name>A0A4C1UW93_EUMVA</name>
<accession>A0A4C1UW93</accession>
<dbReference type="InterPro" id="IPR036623">
    <property type="entry name" value="Hemimethylated_DNA-bd_sf"/>
</dbReference>
<dbReference type="InterPro" id="IPR032698">
    <property type="entry name" value="SirB1_N"/>
</dbReference>
<dbReference type="InterPro" id="IPR011722">
    <property type="entry name" value="Hemimethylated_DNA-bd_dom"/>
</dbReference>
<dbReference type="PANTHER" id="PTHR31350:SF21">
    <property type="entry name" value="F-BOX ONLY PROTEIN 21"/>
    <property type="match status" value="1"/>
</dbReference>
<reference evidence="3 4" key="1">
    <citation type="journal article" date="2019" name="Commun. Biol.">
        <title>The bagworm genome reveals a unique fibroin gene that provides high tensile strength.</title>
        <authorList>
            <person name="Kono N."/>
            <person name="Nakamura H."/>
            <person name="Ohtoshi R."/>
            <person name="Tomita M."/>
            <person name="Numata K."/>
            <person name="Arakawa K."/>
        </authorList>
    </citation>
    <scope>NUCLEOTIDE SEQUENCE [LARGE SCALE GENOMIC DNA]</scope>
</reference>
<organism evidence="3 4">
    <name type="scientific">Eumeta variegata</name>
    <name type="common">Bagworm moth</name>
    <name type="synonym">Eumeta japonica</name>
    <dbReference type="NCBI Taxonomy" id="151549"/>
    <lineage>
        <taxon>Eukaryota</taxon>
        <taxon>Metazoa</taxon>
        <taxon>Ecdysozoa</taxon>
        <taxon>Arthropoda</taxon>
        <taxon>Hexapoda</taxon>
        <taxon>Insecta</taxon>
        <taxon>Pterygota</taxon>
        <taxon>Neoptera</taxon>
        <taxon>Endopterygota</taxon>
        <taxon>Lepidoptera</taxon>
        <taxon>Glossata</taxon>
        <taxon>Ditrysia</taxon>
        <taxon>Tineoidea</taxon>
        <taxon>Psychidae</taxon>
        <taxon>Oiketicinae</taxon>
        <taxon>Eumeta</taxon>
    </lineage>
</organism>
<dbReference type="GO" id="GO:0003677">
    <property type="term" value="F:DNA binding"/>
    <property type="evidence" value="ECO:0007669"/>
    <property type="project" value="InterPro"/>
</dbReference>
<dbReference type="SUPFAM" id="SSF141255">
    <property type="entry name" value="YccV-like"/>
    <property type="match status" value="1"/>
</dbReference>
<dbReference type="OrthoDB" id="28868at2759"/>
<keyword evidence="4" id="KW-1185">Reference proteome</keyword>
<protein>
    <submittedName>
        <fullName evidence="3">F-box only protein 21</fullName>
    </submittedName>
</protein>
<dbReference type="EMBL" id="BGZK01000236">
    <property type="protein sequence ID" value="GBP30705.1"/>
    <property type="molecule type" value="Genomic_DNA"/>
</dbReference>
<dbReference type="Pfam" id="PF13369">
    <property type="entry name" value="Transglut_core2"/>
    <property type="match status" value="1"/>
</dbReference>
<comment type="caution">
    <text evidence="3">The sequence shown here is derived from an EMBL/GenBank/DDBJ whole genome shotgun (WGS) entry which is preliminary data.</text>
</comment>
<dbReference type="Gene3D" id="2.30.30.390">
    <property type="entry name" value="Hemimethylated DNA-binding domain"/>
    <property type="match status" value="1"/>
</dbReference>
<evidence type="ECO:0000313" key="4">
    <source>
        <dbReference type="Proteomes" id="UP000299102"/>
    </source>
</evidence>
<feature type="domain" description="Hemimethylated DNA-binding" evidence="2">
    <location>
        <begin position="370"/>
        <end position="469"/>
    </location>
</feature>
<dbReference type="PANTHER" id="PTHR31350">
    <property type="entry name" value="SI:DKEY-261L7.2"/>
    <property type="match status" value="1"/>
</dbReference>
<gene>
    <name evidence="3" type="primary">FBXO21</name>
    <name evidence="3" type="ORF">EVAR_75929_1</name>
</gene>
<sequence length="516" mass="59170">MAVEVTEHNEGSTLNLHGYYLETIAMGRDTNMGKGTIDILIRSYRQLDRSSSRQFASSGVSAQTVKTGYFVFPHSAGLAYMRITALKISRLRSTLCFSMPISAAVLALDRRINELVDNVEKLLREDHPLRSVKPSIRKEWAHALIDDNAWKVKDSLEILAAIRNVIYQQKRMSVTAEATIHNLDIVKVMNSKYANAVLVLSIFAAVARQCGVRCDLIAFPDHLFLEWKESFTEPSIAFHINHVNGELEKKRQCPFASSNMRQYKYNPDYLLHYLYSSYAKSMGSIRDWSIQNVLYLAGFLHYINDNANPYKHFLEYLQSNDLIVFYKLRKLLGFECMRDFFYKDILALVNLNSKADKSCRKIQPKARTSSLKFAVGMICYHLKYDYICIVRDWDPVCAASAGWQQRMAINGLEYGSDQPFYTVIAADYSNRYVAQENLRVKLNPSRMTSLEEVIAREFSHFDGFTYVPNVMKEAEYPEDGAVRKLYRMRQEIQRSASVEASTAGGSRRHQQHSSTV</sequence>
<evidence type="ECO:0000259" key="2">
    <source>
        <dbReference type="SMART" id="SM00992"/>
    </source>
</evidence>
<dbReference type="SMART" id="SM00992">
    <property type="entry name" value="YccV-like"/>
    <property type="match status" value="1"/>
</dbReference>
<dbReference type="STRING" id="151549.A0A4C1UW93"/>
<dbReference type="Pfam" id="PF08755">
    <property type="entry name" value="YccV-like"/>
    <property type="match status" value="1"/>
</dbReference>